<feature type="domain" description="Carboxylesterase type B" evidence="3">
    <location>
        <begin position="5"/>
        <end position="75"/>
    </location>
</feature>
<dbReference type="Gene3D" id="3.40.50.1820">
    <property type="entry name" value="alpha/beta hydrolase"/>
    <property type="match status" value="1"/>
</dbReference>
<comment type="similarity">
    <text evidence="1">Belongs to the type-B carboxylesterase/lipase family.</text>
</comment>
<dbReference type="InterPro" id="IPR051093">
    <property type="entry name" value="Neuroligin/BSAL"/>
</dbReference>
<keyword evidence="5" id="KW-1185">Reference proteome</keyword>
<reference evidence="4" key="2">
    <citation type="submission" date="2025-09" db="UniProtKB">
        <authorList>
            <consortium name="Ensembl"/>
        </authorList>
    </citation>
    <scope>IDENTIFICATION</scope>
</reference>
<dbReference type="PROSITE" id="PS00941">
    <property type="entry name" value="CARBOXYLESTERASE_B_2"/>
    <property type="match status" value="1"/>
</dbReference>
<dbReference type="GeneTree" id="ENSGT00940000166187"/>
<name>A0A8C4HNA2_DICLA</name>
<evidence type="ECO:0000313" key="5">
    <source>
        <dbReference type="Proteomes" id="UP000694389"/>
    </source>
</evidence>
<evidence type="ECO:0000256" key="2">
    <source>
        <dbReference type="ARBA" id="ARBA00022729"/>
    </source>
</evidence>
<sequence>MYPSVEMSEDCLYLNVYRPTGTASGDNLPVMVWIHGGGLASGGAFQYDGSPLAAYQNVVVVVVQYRLSILGFLRFEPD</sequence>
<evidence type="ECO:0000313" key="4">
    <source>
        <dbReference type="Ensembl" id="ENSDLAP00005045252.1"/>
    </source>
</evidence>
<dbReference type="Ensembl" id="ENSDLAT00005048300.2">
    <property type="protein sequence ID" value="ENSDLAP00005045252.1"/>
    <property type="gene ID" value="ENSDLAG00005020046.2"/>
</dbReference>
<evidence type="ECO:0000256" key="1">
    <source>
        <dbReference type="ARBA" id="ARBA00005964"/>
    </source>
</evidence>
<proteinExistence type="inferred from homology"/>
<dbReference type="InterPro" id="IPR019819">
    <property type="entry name" value="Carboxylesterase_B_CS"/>
</dbReference>
<dbReference type="InterPro" id="IPR029058">
    <property type="entry name" value="AB_hydrolase_fold"/>
</dbReference>
<reference evidence="4" key="1">
    <citation type="submission" date="2025-08" db="UniProtKB">
        <authorList>
            <consortium name="Ensembl"/>
        </authorList>
    </citation>
    <scope>IDENTIFICATION</scope>
</reference>
<dbReference type="SUPFAM" id="SSF53474">
    <property type="entry name" value="alpha/beta-Hydrolases"/>
    <property type="match status" value="1"/>
</dbReference>
<organism evidence="4 5">
    <name type="scientific">Dicentrarchus labrax</name>
    <name type="common">European seabass</name>
    <name type="synonym">Morone labrax</name>
    <dbReference type="NCBI Taxonomy" id="13489"/>
    <lineage>
        <taxon>Eukaryota</taxon>
        <taxon>Metazoa</taxon>
        <taxon>Chordata</taxon>
        <taxon>Craniata</taxon>
        <taxon>Vertebrata</taxon>
        <taxon>Euteleostomi</taxon>
        <taxon>Actinopterygii</taxon>
        <taxon>Neopterygii</taxon>
        <taxon>Teleostei</taxon>
        <taxon>Neoteleostei</taxon>
        <taxon>Acanthomorphata</taxon>
        <taxon>Eupercaria</taxon>
        <taxon>Moronidae</taxon>
        <taxon>Dicentrarchus</taxon>
    </lineage>
</organism>
<dbReference type="InterPro" id="IPR002018">
    <property type="entry name" value="CarbesteraseB"/>
</dbReference>
<evidence type="ECO:0000259" key="3">
    <source>
        <dbReference type="Pfam" id="PF00135"/>
    </source>
</evidence>
<dbReference type="Proteomes" id="UP000694389">
    <property type="component" value="Unassembled WGS sequence"/>
</dbReference>
<dbReference type="AlphaFoldDB" id="A0A8C4HNA2"/>
<protein>
    <recommendedName>
        <fullName evidence="3">Carboxylesterase type B domain-containing protein</fullName>
    </recommendedName>
</protein>
<dbReference type="PANTHER" id="PTHR43903">
    <property type="entry name" value="NEUROLIGIN"/>
    <property type="match status" value="1"/>
</dbReference>
<dbReference type="Pfam" id="PF00135">
    <property type="entry name" value="COesterase"/>
    <property type="match status" value="1"/>
</dbReference>
<keyword evidence="2" id="KW-0732">Signal</keyword>
<accession>A0A8C4HNA2</accession>